<dbReference type="GO" id="GO:0007096">
    <property type="term" value="P:regulation of exit from mitosis"/>
    <property type="evidence" value="ECO:0007669"/>
    <property type="project" value="TreeGrafter"/>
</dbReference>
<keyword evidence="4 6" id="KW-0472">Membrane</keyword>
<gene>
    <name evidence="7" type="ORF">HMPREF1541_01396</name>
</gene>
<dbReference type="PANTHER" id="PTHR28293">
    <property type="entry name" value="NUCLEAR RIM PROTEIN 1"/>
    <property type="match status" value="1"/>
</dbReference>
<protein>
    <recommendedName>
        <fullName evidence="9">Nuclear rim protein 1</fullName>
    </recommendedName>
</protein>
<dbReference type="GeneID" id="19968735"/>
<evidence type="ECO:0000313" key="8">
    <source>
        <dbReference type="Proteomes" id="UP000030752"/>
    </source>
</evidence>
<evidence type="ECO:0000256" key="6">
    <source>
        <dbReference type="SAM" id="Phobius"/>
    </source>
</evidence>
<dbReference type="AlphaFoldDB" id="W2SEZ3"/>
<dbReference type="GO" id="GO:0043007">
    <property type="term" value="P:maintenance of rDNA"/>
    <property type="evidence" value="ECO:0007669"/>
    <property type="project" value="TreeGrafter"/>
</dbReference>
<reference evidence="7 8" key="1">
    <citation type="submission" date="2013-03" db="EMBL/GenBank/DDBJ databases">
        <title>The Genome Sequence of Phialophora europaea CBS 101466.</title>
        <authorList>
            <consortium name="The Broad Institute Genomics Platform"/>
            <person name="Cuomo C."/>
            <person name="de Hoog S."/>
            <person name="Gorbushina A."/>
            <person name="Walker B."/>
            <person name="Young S.K."/>
            <person name="Zeng Q."/>
            <person name="Gargeya S."/>
            <person name="Fitzgerald M."/>
            <person name="Haas B."/>
            <person name="Abouelleil A."/>
            <person name="Allen A.W."/>
            <person name="Alvarado L."/>
            <person name="Arachchi H.M."/>
            <person name="Berlin A.M."/>
            <person name="Chapman S.B."/>
            <person name="Gainer-Dewar J."/>
            <person name="Goldberg J."/>
            <person name="Griggs A."/>
            <person name="Gujja S."/>
            <person name="Hansen M."/>
            <person name="Howarth C."/>
            <person name="Imamovic A."/>
            <person name="Ireland A."/>
            <person name="Larimer J."/>
            <person name="McCowan C."/>
            <person name="Murphy C."/>
            <person name="Pearson M."/>
            <person name="Poon T.W."/>
            <person name="Priest M."/>
            <person name="Roberts A."/>
            <person name="Saif S."/>
            <person name="Shea T."/>
            <person name="Sisk P."/>
            <person name="Sykes S."/>
            <person name="Wortman J."/>
            <person name="Nusbaum C."/>
            <person name="Birren B."/>
        </authorList>
    </citation>
    <scope>NUCLEOTIDE SEQUENCE [LARGE SCALE GENOMIC DNA]</scope>
    <source>
        <strain evidence="7 8">CBS 101466</strain>
    </source>
</reference>
<proteinExistence type="predicted"/>
<dbReference type="Proteomes" id="UP000030752">
    <property type="component" value="Unassembled WGS sequence"/>
</dbReference>
<dbReference type="eggNOG" id="ENOG502QV5S">
    <property type="taxonomic scope" value="Eukaryota"/>
</dbReference>
<dbReference type="PANTHER" id="PTHR28293:SF1">
    <property type="entry name" value="NUCLEAR RIM PROTEIN 1"/>
    <property type="match status" value="1"/>
</dbReference>
<feature type="transmembrane region" description="Helical" evidence="6">
    <location>
        <begin position="43"/>
        <end position="61"/>
    </location>
</feature>
<feature type="compositionally biased region" description="Polar residues" evidence="5">
    <location>
        <begin position="380"/>
        <end position="397"/>
    </location>
</feature>
<feature type="transmembrane region" description="Helical" evidence="6">
    <location>
        <begin position="179"/>
        <end position="198"/>
    </location>
</feature>
<dbReference type="EMBL" id="KB822711">
    <property type="protein sequence ID" value="ETN47205.1"/>
    <property type="molecule type" value="Genomic_DNA"/>
</dbReference>
<name>W2SEZ3_CYPE1</name>
<evidence type="ECO:0000256" key="5">
    <source>
        <dbReference type="SAM" id="MobiDB-lite"/>
    </source>
</evidence>
<dbReference type="GO" id="GO:0012505">
    <property type="term" value="C:endomembrane system"/>
    <property type="evidence" value="ECO:0007669"/>
    <property type="project" value="UniProtKB-SubCell"/>
</dbReference>
<evidence type="ECO:0000256" key="2">
    <source>
        <dbReference type="ARBA" id="ARBA00022692"/>
    </source>
</evidence>
<evidence type="ECO:0000256" key="4">
    <source>
        <dbReference type="ARBA" id="ARBA00023136"/>
    </source>
</evidence>
<dbReference type="HOGENOM" id="CLU_044030_1_0_1"/>
<organism evidence="7 8">
    <name type="scientific">Cyphellophora europaea (strain CBS 101466)</name>
    <name type="common">Phialophora europaea</name>
    <dbReference type="NCBI Taxonomy" id="1220924"/>
    <lineage>
        <taxon>Eukaryota</taxon>
        <taxon>Fungi</taxon>
        <taxon>Dikarya</taxon>
        <taxon>Ascomycota</taxon>
        <taxon>Pezizomycotina</taxon>
        <taxon>Eurotiomycetes</taxon>
        <taxon>Chaetothyriomycetidae</taxon>
        <taxon>Chaetothyriales</taxon>
        <taxon>Cyphellophoraceae</taxon>
        <taxon>Cyphellophora</taxon>
    </lineage>
</organism>
<dbReference type="STRING" id="1220924.W2SEZ3"/>
<dbReference type="OrthoDB" id="3363151at2759"/>
<feature type="transmembrane region" description="Helical" evidence="6">
    <location>
        <begin position="81"/>
        <end position="106"/>
    </location>
</feature>
<feature type="region of interest" description="Disordered" evidence="5">
    <location>
        <begin position="335"/>
        <end position="417"/>
    </location>
</feature>
<dbReference type="InterPro" id="IPR018819">
    <property type="entry name" value="Nur1/Mug154"/>
</dbReference>
<sequence>MPKFVRRQPLTDRIAAYLNPYDFLLWLSEEIESRGYDQLEKEWAIPVGFTFNLILLIARANTSVRSSSYDDVFGDGNSFGWRSWLATFIVHCLTLISVVNAAYTFWRRKTYRLFENDIDNVPNTPSARRVRLDSESSPVASSPLRFMANILGTETARARAHPDAKKDVWEIAVWDPLPICLRLFCYFSPGHVFVYWLFLPTLATEPRPSLKVFTAVALAVLLSLQLSVLQTFFSQQAKDSAFISKEVLHEYDTKYVRPRTQPLYRDVGIQFHEQARSSDTRDARYNVVQTYTPMVNINRGFKISPNPNYISHPELQGTSADEVKQRTHTSEFVTPAQNRATSPGKPLTAVRQPNFRPASQGGDGGSLGVYSHAASPLKKSASTNFTPVAQGGRSSLSPEKRIASPGKRMSVPPGGLNSYLAQQRMTHLQSSGGRRESGRF</sequence>
<evidence type="ECO:0008006" key="9">
    <source>
        <dbReference type="Google" id="ProtNLM"/>
    </source>
</evidence>
<accession>W2SEZ3</accession>
<keyword evidence="2 6" id="KW-0812">Transmembrane</keyword>
<keyword evidence="3 6" id="KW-1133">Transmembrane helix</keyword>
<dbReference type="RefSeq" id="XP_008711917.1">
    <property type="nucleotide sequence ID" value="XM_008713695.1"/>
</dbReference>
<feature type="transmembrane region" description="Helical" evidence="6">
    <location>
        <begin position="210"/>
        <end position="229"/>
    </location>
</feature>
<dbReference type="Pfam" id="PF10332">
    <property type="entry name" value="DUF2418"/>
    <property type="match status" value="1"/>
</dbReference>
<evidence type="ECO:0000256" key="1">
    <source>
        <dbReference type="ARBA" id="ARBA00004127"/>
    </source>
</evidence>
<comment type="subcellular location">
    <subcellularLocation>
        <location evidence="1">Endomembrane system</location>
        <topology evidence="1">Multi-pass membrane protein</topology>
    </subcellularLocation>
</comment>
<dbReference type="VEuPathDB" id="FungiDB:HMPREF1541_01396"/>
<keyword evidence="8" id="KW-1185">Reference proteome</keyword>
<evidence type="ECO:0000256" key="3">
    <source>
        <dbReference type="ARBA" id="ARBA00022989"/>
    </source>
</evidence>
<evidence type="ECO:0000313" key="7">
    <source>
        <dbReference type="EMBL" id="ETN47205.1"/>
    </source>
</evidence>
<dbReference type="InParanoid" id="W2SEZ3"/>